<dbReference type="InterPro" id="IPR042099">
    <property type="entry name" value="ANL_N_sf"/>
</dbReference>
<proteinExistence type="predicted"/>
<accession>A0ABY0V7C8</accession>
<evidence type="ECO:0000313" key="6">
    <source>
        <dbReference type="Proteomes" id="UP000198976"/>
    </source>
</evidence>
<name>A0ABY0V7C8_9ACTO</name>
<dbReference type="CDD" id="cd05907">
    <property type="entry name" value="VL_LC_FACS_like"/>
    <property type="match status" value="1"/>
</dbReference>
<dbReference type="EMBL" id="LT629792">
    <property type="protein sequence ID" value="SDT93861.1"/>
    <property type="molecule type" value="Genomic_DNA"/>
</dbReference>
<protein>
    <submittedName>
        <fullName evidence="5">Long-chain acyl-CoA synthetase</fullName>
    </submittedName>
</protein>
<organism evidence="5 6">
    <name type="scientific">Schaalia radingae</name>
    <dbReference type="NCBI Taxonomy" id="131110"/>
    <lineage>
        <taxon>Bacteria</taxon>
        <taxon>Bacillati</taxon>
        <taxon>Actinomycetota</taxon>
        <taxon>Actinomycetes</taxon>
        <taxon>Actinomycetales</taxon>
        <taxon>Actinomycetaceae</taxon>
        <taxon>Schaalia</taxon>
    </lineage>
</organism>
<evidence type="ECO:0000256" key="1">
    <source>
        <dbReference type="ARBA" id="ARBA00022741"/>
    </source>
</evidence>
<dbReference type="InterPro" id="IPR000873">
    <property type="entry name" value="AMP-dep_synth/lig_dom"/>
</dbReference>
<dbReference type="SUPFAM" id="SSF56801">
    <property type="entry name" value="Acetyl-CoA synthetase-like"/>
    <property type="match status" value="1"/>
</dbReference>
<dbReference type="PANTHER" id="PTHR43272:SF33">
    <property type="entry name" value="AMP-BINDING DOMAIN-CONTAINING PROTEIN-RELATED"/>
    <property type="match status" value="1"/>
</dbReference>
<evidence type="ECO:0000256" key="3">
    <source>
        <dbReference type="SAM" id="MobiDB-lite"/>
    </source>
</evidence>
<keyword evidence="2" id="KW-0067">ATP-binding</keyword>
<dbReference type="PROSITE" id="PS00455">
    <property type="entry name" value="AMP_BINDING"/>
    <property type="match status" value="1"/>
</dbReference>
<dbReference type="Gene3D" id="3.40.50.12780">
    <property type="entry name" value="N-terminal domain of ligase-like"/>
    <property type="match status" value="1"/>
</dbReference>
<dbReference type="InterPro" id="IPR020845">
    <property type="entry name" value="AMP-binding_CS"/>
</dbReference>
<gene>
    <name evidence="5" type="ORF">SAMN04489714_1063</name>
</gene>
<keyword evidence="6" id="KW-1185">Reference proteome</keyword>
<feature type="domain" description="AMP-dependent synthetase/ligase" evidence="4">
    <location>
        <begin position="29"/>
        <end position="429"/>
    </location>
</feature>
<sequence>MSDRDQTVYRADLTQPVDPLMTIPSMLRKRADEFPFDVVVEDRSSVGATLPITASDLLDRVEVIARGFLAWGLEAGERVAILSPTSFDWLVLDLAVMTVGGVVVPIYESDSTAQIDHILTDAHIRHVITATVQQADLVETVRPECVESIHSLDRGAMRNLARAAGRIVPEKVEERFRDVRGDSLATLVYTSGTTGTPKGVELTHHNFVGTTLGLGQVLPQYLYNENSRLLLFLPVAHVLARLVMHAFVSGRGRLAFSPDIKNLLPDIQAFKPSILLAVPRVLEKVYSAASAKAGKGTKLRIFQWSARQSRLYARAERSETSTPLTLKVNHGIATALALRKIQAALGPNIELIISGGAPLAPELAEFFSGLDLTLIQGYGLTETTGPIAVQHADYTPFNTVGSVVPGNEMKISEHGEILVRGVSVSTGYHSLPDETADSFEDGWFHTGDLGTIDPRNGHLSITGRRKELLVTAGGKNVSPEVLEEQLQTHPLIGHVIVVGDNRPYIGALITLDSDMLANWLVAHNLPVVDPSVAMRMPEVQRSLQRAIDRANRAVSRAESIRRFRLVDTVFTVENGYLTPSLKLRRSKVLKDYAREVDALYEEGLAERNATVRARQPHARPASTVSRKLRSWLRR</sequence>
<dbReference type="Proteomes" id="UP000198976">
    <property type="component" value="Chromosome I"/>
</dbReference>
<keyword evidence="1" id="KW-0547">Nucleotide-binding</keyword>
<feature type="region of interest" description="Disordered" evidence="3">
    <location>
        <begin position="611"/>
        <end position="634"/>
    </location>
</feature>
<dbReference type="PANTHER" id="PTHR43272">
    <property type="entry name" value="LONG-CHAIN-FATTY-ACID--COA LIGASE"/>
    <property type="match status" value="1"/>
</dbReference>
<dbReference type="Pfam" id="PF00501">
    <property type="entry name" value="AMP-binding"/>
    <property type="match status" value="1"/>
</dbReference>
<evidence type="ECO:0000313" key="5">
    <source>
        <dbReference type="EMBL" id="SDT93861.1"/>
    </source>
</evidence>
<evidence type="ECO:0000256" key="2">
    <source>
        <dbReference type="ARBA" id="ARBA00022840"/>
    </source>
</evidence>
<dbReference type="Pfam" id="PF23562">
    <property type="entry name" value="AMP-binding_C_3"/>
    <property type="match status" value="1"/>
</dbReference>
<reference evidence="5 6" key="1">
    <citation type="submission" date="2016-10" db="EMBL/GenBank/DDBJ databases">
        <authorList>
            <person name="Varghese N."/>
            <person name="Submissions S."/>
        </authorList>
    </citation>
    <scope>NUCLEOTIDE SEQUENCE [LARGE SCALE GENOMIC DNA]</scope>
    <source>
        <strain evidence="5 6">DSM 9169</strain>
    </source>
</reference>
<evidence type="ECO:0000259" key="4">
    <source>
        <dbReference type="Pfam" id="PF00501"/>
    </source>
</evidence>